<gene>
    <name evidence="3" type="ORF">ACFQ1S_22110</name>
</gene>
<dbReference type="Proteomes" id="UP001597045">
    <property type="component" value="Unassembled WGS sequence"/>
</dbReference>
<dbReference type="EMBL" id="JBHTIS010001368">
    <property type="protein sequence ID" value="MFD1048038.1"/>
    <property type="molecule type" value="Genomic_DNA"/>
</dbReference>
<sequence>MGFRFAVRVRPGARREAVGGSRDGNALTVAVTAPAIKGRANEAVCSALAKAFGVRARDVSVVAGGRGRDKVVELDPAPTDAAERLKVLLAQGI</sequence>
<evidence type="ECO:0000313" key="3">
    <source>
        <dbReference type="EMBL" id="MFD1048038.1"/>
    </source>
</evidence>
<proteinExistence type="inferred from homology"/>
<dbReference type="Pfam" id="PF02594">
    <property type="entry name" value="DUF167"/>
    <property type="match status" value="1"/>
</dbReference>
<comment type="similarity">
    <text evidence="1 2">Belongs to the UPF0235 family.</text>
</comment>
<dbReference type="InterPro" id="IPR003746">
    <property type="entry name" value="DUF167"/>
</dbReference>
<protein>
    <recommendedName>
        <fullName evidence="2">UPF0235 protein ACFQ1S_22110</fullName>
    </recommendedName>
</protein>
<accession>A0ABW3MBL5</accession>
<dbReference type="PANTHER" id="PTHR13420">
    <property type="entry name" value="UPF0235 PROTEIN C15ORF40"/>
    <property type="match status" value="1"/>
</dbReference>
<dbReference type="HAMAP" id="MF_00634">
    <property type="entry name" value="UPF0235"/>
    <property type="match status" value="1"/>
</dbReference>
<keyword evidence="4" id="KW-1185">Reference proteome</keyword>
<reference evidence="4" key="1">
    <citation type="journal article" date="2019" name="Int. J. Syst. Evol. Microbiol.">
        <title>The Global Catalogue of Microorganisms (GCM) 10K type strain sequencing project: providing services to taxonomists for standard genome sequencing and annotation.</title>
        <authorList>
            <consortium name="The Broad Institute Genomics Platform"/>
            <consortium name="The Broad Institute Genome Sequencing Center for Infectious Disease"/>
            <person name="Wu L."/>
            <person name="Ma J."/>
        </authorList>
    </citation>
    <scope>NUCLEOTIDE SEQUENCE [LARGE SCALE GENOMIC DNA]</scope>
    <source>
        <strain evidence="4">JCM 31486</strain>
    </source>
</reference>
<evidence type="ECO:0000256" key="2">
    <source>
        <dbReference type="HAMAP-Rule" id="MF_00634"/>
    </source>
</evidence>
<dbReference type="InterPro" id="IPR036591">
    <property type="entry name" value="YggU-like_sf"/>
</dbReference>
<evidence type="ECO:0000256" key="1">
    <source>
        <dbReference type="ARBA" id="ARBA00010364"/>
    </source>
</evidence>
<name>A0ABW3MBL5_9PSEU</name>
<comment type="caution">
    <text evidence="3">The sequence shown here is derived from an EMBL/GenBank/DDBJ whole genome shotgun (WGS) entry which is preliminary data.</text>
</comment>
<dbReference type="SMART" id="SM01152">
    <property type="entry name" value="DUF167"/>
    <property type="match status" value="1"/>
</dbReference>
<dbReference type="NCBIfam" id="TIGR00251">
    <property type="entry name" value="DUF167 family protein"/>
    <property type="match status" value="1"/>
</dbReference>
<dbReference type="PANTHER" id="PTHR13420:SF7">
    <property type="entry name" value="UPF0235 PROTEIN C15ORF40"/>
    <property type="match status" value="1"/>
</dbReference>
<dbReference type="SUPFAM" id="SSF69786">
    <property type="entry name" value="YggU-like"/>
    <property type="match status" value="1"/>
</dbReference>
<dbReference type="Gene3D" id="3.30.1200.10">
    <property type="entry name" value="YggU-like"/>
    <property type="match status" value="1"/>
</dbReference>
<evidence type="ECO:0000313" key="4">
    <source>
        <dbReference type="Proteomes" id="UP001597045"/>
    </source>
</evidence>
<organism evidence="3 4">
    <name type="scientific">Kibdelosporangium lantanae</name>
    <dbReference type="NCBI Taxonomy" id="1497396"/>
    <lineage>
        <taxon>Bacteria</taxon>
        <taxon>Bacillati</taxon>
        <taxon>Actinomycetota</taxon>
        <taxon>Actinomycetes</taxon>
        <taxon>Pseudonocardiales</taxon>
        <taxon>Pseudonocardiaceae</taxon>
        <taxon>Kibdelosporangium</taxon>
    </lineage>
</organism>